<dbReference type="PANTHER" id="PTHR11579">
    <property type="entry name" value="PROTEIN-L-ISOASPARTATE O-METHYLTRANSFERASE"/>
    <property type="match status" value="1"/>
</dbReference>
<dbReference type="InterPro" id="IPR029063">
    <property type="entry name" value="SAM-dependent_MTases_sf"/>
</dbReference>
<dbReference type="GO" id="GO:0005737">
    <property type="term" value="C:cytoplasm"/>
    <property type="evidence" value="ECO:0007669"/>
    <property type="project" value="UniProtKB-SubCell"/>
</dbReference>
<evidence type="ECO:0000256" key="2">
    <source>
        <dbReference type="ARBA" id="ARBA00005369"/>
    </source>
</evidence>
<dbReference type="InterPro" id="IPR000682">
    <property type="entry name" value="PCMT"/>
</dbReference>
<evidence type="ECO:0000313" key="13">
    <source>
        <dbReference type="Proteomes" id="UP000185511"/>
    </source>
</evidence>
<evidence type="ECO:0000256" key="1">
    <source>
        <dbReference type="ARBA" id="ARBA00004496"/>
    </source>
</evidence>
<dbReference type="SUPFAM" id="SSF53335">
    <property type="entry name" value="S-adenosyl-L-methionine-dependent methyltransferases"/>
    <property type="match status" value="1"/>
</dbReference>
<dbReference type="GO" id="GO:0004719">
    <property type="term" value="F:protein-L-isoaspartate (D-aspartate) O-methyltransferase activity"/>
    <property type="evidence" value="ECO:0007669"/>
    <property type="project" value="UniProtKB-EC"/>
</dbReference>
<dbReference type="AlphaFoldDB" id="A0AAC9PQ69"/>
<dbReference type="GO" id="GO:0032259">
    <property type="term" value="P:methylation"/>
    <property type="evidence" value="ECO:0007669"/>
    <property type="project" value="UniProtKB-KW"/>
</dbReference>
<accession>A0AAC9PQ69</accession>
<evidence type="ECO:0000256" key="10">
    <source>
        <dbReference type="ARBA" id="ARBA00031323"/>
    </source>
</evidence>
<dbReference type="EMBL" id="CP016076">
    <property type="protein sequence ID" value="APU12770.1"/>
    <property type="molecule type" value="Genomic_DNA"/>
</dbReference>
<dbReference type="PANTHER" id="PTHR11579:SF0">
    <property type="entry name" value="PROTEIN-L-ISOASPARTATE(D-ASPARTATE) O-METHYLTRANSFERASE"/>
    <property type="match status" value="1"/>
</dbReference>
<protein>
    <recommendedName>
        <fullName evidence="4">Protein-L-isoaspartate O-methyltransferase</fullName>
        <ecNumber evidence="3">2.1.1.77</ecNumber>
    </recommendedName>
    <alternativeName>
        <fullName evidence="11">L-isoaspartyl protein carboxyl methyltransferase</fullName>
    </alternativeName>
    <alternativeName>
        <fullName evidence="9">Protein L-isoaspartyl methyltransferase</fullName>
    </alternativeName>
    <alternativeName>
        <fullName evidence="10">Protein-beta-aspartate methyltransferase</fullName>
    </alternativeName>
</protein>
<keyword evidence="6" id="KW-0489">Methyltransferase</keyword>
<organism evidence="12 13">
    <name type="scientific">Actinoalloteichus fjordicus</name>
    <dbReference type="NCBI Taxonomy" id="1612552"/>
    <lineage>
        <taxon>Bacteria</taxon>
        <taxon>Bacillati</taxon>
        <taxon>Actinomycetota</taxon>
        <taxon>Actinomycetes</taxon>
        <taxon>Pseudonocardiales</taxon>
        <taxon>Pseudonocardiaceae</taxon>
        <taxon>Actinoalloteichus</taxon>
    </lineage>
</organism>
<dbReference type="Gene3D" id="3.40.50.150">
    <property type="entry name" value="Vaccinia Virus protein VP39"/>
    <property type="match status" value="1"/>
</dbReference>
<evidence type="ECO:0000256" key="11">
    <source>
        <dbReference type="ARBA" id="ARBA00031350"/>
    </source>
</evidence>
<dbReference type="KEGG" id="acad:UA74_03445"/>
<evidence type="ECO:0000256" key="4">
    <source>
        <dbReference type="ARBA" id="ARBA00013346"/>
    </source>
</evidence>
<comment type="similarity">
    <text evidence="2">Belongs to the methyltransferase superfamily. L-isoaspartyl/D-aspartyl protein methyltransferase family.</text>
</comment>
<evidence type="ECO:0000256" key="9">
    <source>
        <dbReference type="ARBA" id="ARBA00030757"/>
    </source>
</evidence>
<evidence type="ECO:0000256" key="8">
    <source>
        <dbReference type="ARBA" id="ARBA00022691"/>
    </source>
</evidence>
<evidence type="ECO:0000256" key="6">
    <source>
        <dbReference type="ARBA" id="ARBA00022603"/>
    </source>
</evidence>
<dbReference type="CDD" id="cd02440">
    <property type="entry name" value="AdoMet_MTases"/>
    <property type="match status" value="1"/>
</dbReference>
<evidence type="ECO:0000256" key="3">
    <source>
        <dbReference type="ARBA" id="ARBA00011890"/>
    </source>
</evidence>
<dbReference type="Pfam" id="PF01135">
    <property type="entry name" value="PCMT"/>
    <property type="match status" value="1"/>
</dbReference>
<keyword evidence="7" id="KW-0808">Transferase</keyword>
<reference evidence="13" key="1">
    <citation type="submission" date="2016-06" db="EMBL/GenBank/DDBJ databases">
        <title>Complete genome sequence of Actinoalloteichus fjordicus DSM 46855 (=ADI127-17), type strain of the new species Actinoalloteichus fjordicus.</title>
        <authorList>
            <person name="Ruckert C."/>
            <person name="Nouioui I."/>
            <person name="Willmese J."/>
            <person name="van Wezel G."/>
            <person name="Klenk H.-P."/>
            <person name="Kalinowski J."/>
            <person name="Zotchev S.B."/>
        </authorList>
    </citation>
    <scope>NUCLEOTIDE SEQUENCE [LARGE SCALE GENOMIC DNA]</scope>
    <source>
        <strain evidence="13">ADI127-7</strain>
    </source>
</reference>
<dbReference type="EC" id="2.1.1.77" evidence="3"/>
<evidence type="ECO:0000256" key="5">
    <source>
        <dbReference type="ARBA" id="ARBA00022490"/>
    </source>
</evidence>
<gene>
    <name evidence="12" type="ORF">UA74_03445</name>
</gene>
<proteinExistence type="inferred from homology"/>
<keyword evidence="8" id="KW-0949">S-adenosyl-L-methionine</keyword>
<evidence type="ECO:0000313" key="12">
    <source>
        <dbReference type="EMBL" id="APU12770.1"/>
    </source>
</evidence>
<keyword evidence="13" id="KW-1185">Reference proteome</keyword>
<dbReference type="Proteomes" id="UP000185511">
    <property type="component" value="Chromosome"/>
</dbReference>
<sequence length="373" mass="40896">MSVDWELLLSRLADELTTKGKLSSPRWQTAFRATPRHVFVPEYFQQDSKTGDWNKIVVDHPEAFDMVYSNVALVTDVDDGRGVSSSSMPGLMTRMLELLDVHDGLNVLEIGTGTGYNTALLCARLGDQYVSSIDVDYVDAAQRRLASLGYLPHLWTGDGIDGIPDRGPFDRIISTVAVSHIPPAWFHQLADGGAILTDIKVNPAAGNLVLLRKRGDISEGRFDAGRACFMDMRHPDQPDPPPAADRAGGTPVRSMTNLSAVAWEQPVPWFLTCLALGTPIDVGYLLDDDYRPVAARLSARDGSWAEIDTTDAHPHAVTQAGPTRLWDAVERTTQIWNAHDRPAWDRLGLTVTADEQRVWLDSPDGPALGHLGT</sequence>
<evidence type="ECO:0000256" key="7">
    <source>
        <dbReference type="ARBA" id="ARBA00022679"/>
    </source>
</evidence>
<name>A0AAC9PQ69_9PSEU</name>
<comment type="subcellular location">
    <subcellularLocation>
        <location evidence="1">Cytoplasm</location>
    </subcellularLocation>
</comment>
<keyword evidence="5" id="KW-0963">Cytoplasm</keyword>